<dbReference type="EMBL" id="CP003985">
    <property type="protein sequence ID" value="AGF79408.1"/>
    <property type="molecule type" value="Genomic_DNA"/>
</dbReference>
<dbReference type="OrthoDB" id="1551454at2"/>
<dbReference type="PANTHER" id="PTHR43057">
    <property type="entry name" value="ARSENITE EFFLUX TRANSPORTER"/>
    <property type="match status" value="1"/>
</dbReference>
<keyword evidence="5 8" id="KW-0812">Transmembrane</keyword>
<feature type="transmembrane region" description="Helical" evidence="8">
    <location>
        <begin position="69"/>
        <end position="93"/>
    </location>
</feature>
<dbReference type="KEGG" id="dsf:UWK_02877"/>
<comment type="subcellular location">
    <subcellularLocation>
        <location evidence="1">Cell membrane</location>
        <topology evidence="1">Multi-pass membrane protein</topology>
    </subcellularLocation>
</comment>
<feature type="transmembrane region" description="Helical" evidence="8">
    <location>
        <begin position="38"/>
        <end position="57"/>
    </location>
</feature>
<evidence type="ECO:0000313" key="9">
    <source>
        <dbReference type="EMBL" id="AGF79408.1"/>
    </source>
</evidence>
<keyword evidence="10" id="KW-1185">Reference proteome</keyword>
<evidence type="ECO:0000256" key="1">
    <source>
        <dbReference type="ARBA" id="ARBA00004651"/>
    </source>
</evidence>
<protein>
    <submittedName>
        <fullName evidence="9">Arsenite efflux pump ACR3-like permease</fullName>
    </submittedName>
</protein>
<keyword evidence="3" id="KW-0813">Transport</keyword>
<accession>M1P7G5</accession>
<comment type="similarity">
    <text evidence="2">Belongs to the arsenical resistance-3 (ACR3) (TC 2.A.59) family.</text>
</comment>
<organism evidence="9 10">
    <name type="scientific">Desulfocapsa sulfexigens (strain DSM 10523 / SB164P1)</name>
    <dbReference type="NCBI Taxonomy" id="1167006"/>
    <lineage>
        <taxon>Bacteria</taxon>
        <taxon>Pseudomonadati</taxon>
        <taxon>Thermodesulfobacteriota</taxon>
        <taxon>Desulfobulbia</taxon>
        <taxon>Desulfobulbales</taxon>
        <taxon>Desulfocapsaceae</taxon>
        <taxon>Desulfocapsa</taxon>
    </lineage>
</organism>
<keyword evidence="7 8" id="KW-0472">Membrane</keyword>
<reference evidence="10" key="1">
    <citation type="journal article" date="2013" name="Stand. Genomic Sci.">
        <title>Complete genome sequence of Desulfocapsa sulfexigens, a marine deltaproteobacterium specialized in disproportionating inorganic sulfur compounds.</title>
        <authorList>
            <person name="Finster K.W."/>
            <person name="Kjeldsen K.U."/>
            <person name="Kube M."/>
            <person name="Reinhardt R."/>
            <person name="Mussmann M."/>
            <person name="Amann R."/>
            <person name="Schreiber L."/>
        </authorList>
    </citation>
    <scope>NUCLEOTIDE SEQUENCE [LARGE SCALE GENOMIC DNA]</scope>
    <source>
        <strain evidence="10">DSM 10523 / SB164P1</strain>
    </source>
</reference>
<proteinExistence type="inferred from homology"/>
<feature type="transmembrane region" description="Helical" evidence="8">
    <location>
        <begin position="201"/>
        <end position="220"/>
    </location>
</feature>
<dbReference type="GO" id="GO:0005886">
    <property type="term" value="C:plasma membrane"/>
    <property type="evidence" value="ECO:0007669"/>
    <property type="project" value="UniProtKB-SubCell"/>
</dbReference>
<dbReference type="Gene3D" id="1.20.1530.20">
    <property type="match status" value="1"/>
</dbReference>
<dbReference type="PANTHER" id="PTHR43057:SF1">
    <property type="entry name" value="ARSENICAL-RESISTANCE PROTEIN 3"/>
    <property type="match status" value="1"/>
</dbReference>
<dbReference type="InterPro" id="IPR004706">
    <property type="entry name" value="Arsenical-R_Acr3"/>
</dbReference>
<dbReference type="STRING" id="1167006.UWK_02877"/>
<dbReference type="InterPro" id="IPR038770">
    <property type="entry name" value="Na+/solute_symporter_sf"/>
</dbReference>
<dbReference type="GO" id="GO:0015104">
    <property type="term" value="F:antimonite transmembrane transporter activity"/>
    <property type="evidence" value="ECO:0007669"/>
    <property type="project" value="TreeGrafter"/>
</dbReference>
<dbReference type="eggNOG" id="COG0385">
    <property type="taxonomic scope" value="Bacteria"/>
</dbReference>
<name>M1P7G5_DESSD</name>
<dbReference type="GO" id="GO:0015105">
    <property type="term" value="F:arsenite transmembrane transporter activity"/>
    <property type="evidence" value="ECO:0007669"/>
    <property type="project" value="TreeGrafter"/>
</dbReference>
<dbReference type="AlphaFoldDB" id="M1P7G5"/>
<feature type="transmembrane region" description="Helical" evidence="8">
    <location>
        <begin position="162"/>
        <end position="180"/>
    </location>
</feature>
<keyword evidence="4" id="KW-1003">Cell membrane</keyword>
<dbReference type="HOGENOM" id="CLU_022869_1_0_7"/>
<dbReference type="GO" id="GO:0015297">
    <property type="term" value="F:antiporter activity"/>
    <property type="evidence" value="ECO:0007669"/>
    <property type="project" value="InterPro"/>
</dbReference>
<dbReference type="RefSeq" id="WP_015405094.1">
    <property type="nucleotide sequence ID" value="NC_020304.1"/>
</dbReference>
<evidence type="ECO:0000256" key="3">
    <source>
        <dbReference type="ARBA" id="ARBA00022448"/>
    </source>
</evidence>
<evidence type="ECO:0000256" key="4">
    <source>
        <dbReference type="ARBA" id="ARBA00022475"/>
    </source>
</evidence>
<evidence type="ECO:0000256" key="7">
    <source>
        <dbReference type="ARBA" id="ARBA00023136"/>
    </source>
</evidence>
<evidence type="ECO:0000256" key="8">
    <source>
        <dbReference type="SAM" id="Phobius"/>
    </source>
</evidence>
<gene>
    <name evidence="9" type="ordered locus">UWK_02877</name>
</gene>
<evidence type="ECO:0000256" key="5">
    <source>
        <dbReference type="ARBA" id="ARBA00022692"/>
    </source>
</evidence>
<sequence length="320" mass="35758">MSLRAVFTFPSRNLVAVIPCVICVALLCGLFVDTSPLKILILPVAMLTIFPAMIGFQPQELLELTDLRLMSVNLVLNFLALPLAALLIGKLFLESWPELQAGLLIISVVPGGNMAVAFTMLFEGNVRASLKLSTLNLILGSLLAPLYLFFLAGTLVEIDIVHIGRTIGLVVFIPLFAGVYTYRMLLKKISQEEFKEKIKPLLPAFSVWGLIYLLFTSISMKAEMFFGYPETIFQALSCLLLWYCTILTICVIIGRNFFSYKDAISLLLNVELRNLPICIGIALAAFPPKTAMMIALAFLFQQQLAIWFWKLNKKYPLLKH</sequence>
<evidence type="ECO:0000256" key="2">
    <source>
        <dbReference type="ARBA" id="ARBA00010110"/>
    </source>
</evidence>
<feature type="transmembrane region" description="Helical" evidence="8">
    <location>
        <begin position="134"/>
        <end position="156"/>
    </location>
</feature>
<feature type="transmembrane region" description="Helical" evidence="8">
    <location>
        <begin position="99"/>
        <end position="122"/>
    </location>
</feature>
<dbReference type="Pfam" id="PF01758">
    <property type="entry name" value="SBF"/>
    <property type="match status" value="1"/>
</dbReference>
<dbReference type="InterPro" id="IPR002657">
    <property type="entry name" value="BilAc:Na_symport/Acr3"/>
</dbReference>
<feature type="transmembrane region" description="Helical" evidence="8">
    <location>
        <begin position="232"/>
        <end position="254"/>
    </location>
</feature>
<evidence type="ECO:0000313" key="10">
    <source>
        <dbReference type="Proteomes" id="UP000011721"/>
    </source>
</evidence>
<keyword evidence="6 8" id="KW-1133">Transmembrane helix</keyword>
<feature type="transmembrane region" description="Helical" evidence="8">
    <location>
        <begin position="12"/>
        <end position="32"/>
    </location>
</feature>
<dbReference type="Proteomes" id="UP000011721">
    <property type="component" value="Chromosome"/>
</dbReference>
<evidence type="ECO:0000256" key="6">
    <source>
        <dbReference type="ARBA" id="ARBA00022989"/>
    </source>
</evidence>